<dbReference type="AlphaFoldDB" id="A0A1I1ELZ4"/>
<dbReference type="PANTHER" id="PTHR43155:SF2">
    <property type="entry name" value="CYCLIC DI-GMP PHOSPHODIESTERASE PA4108"/>
    <property type="match status" value="1"/>
</dbReference>
<organism evidence="2 3">
    <name type="scientific">Pseudoalteromonas denitrificans DSM 6059</name>
    <dbReference type="NCBI Taxonomy" id="1123010"/>
    <lineage>
        <taxon>Bacteria</taxon>
        <taxon>Pseudomonadati</taxon>
        <taxon>Pseudomonadota</taxon>
        <taxon>Gammaproteobacteria</taxon>
        <taxon>Alteromonadales</taxon>
        <taxon>Pseudoalteromonadaceae</taxon>
        <taxon>Pseudoalteromonas</taxon>
    </lineage>
</organism>
<dbReference type="InterPro" id="IPR003607">
    <property type="entry name" value="HD/PDEase_dom"/>
</dbReference>
<accession>A0A1I1ELZ4</accession>
<dbReference type="Proteomes" id="UP000198862">
    <property type="component" value="Unassembled WGS sequence"/>
</dbReference>
<evidence type="ECO:0000313" key="3">
    <source>
        <dbReference type="Proteomes" id="UP000198862"/>
    </source>
</evidence>
<dbReference type="STRING" id="1123010.SAMN02745724_00327"/>
<dbReference type="CDD" id="cd00077">
    <property type="entry name" value="HDc"/>
    <property type="match status" value="1"/>
</dbReference>
<dbReference type="Pfam" id="PF11871">
    <property type="entry name" value="DUF3391"/>
    <property type="match status" value="1"/>
</dbReference>
<dbReference type="EMBL" id="FOLO01000002">
    <property type="protein sequence ID" value="SFB87672.1"/>
    <property type="molecule type" value="Genomic_DNA"/>
</dbReference>
<sequence>MKKKIPVKDLKIGMFVCAVETHWLKTPFLFHAFLIESQQHIKKLIQCCRQVTIDTTKGTNVHEENNTLTKQLIEEVKGKTEPVNKSVSPLHKKTLQASESIYSKSVSILSGIFQDIRFGQSLNTASVRRVVEDLTSNIISNENAMLYLTQMKKKNNSLAQKSVNVCILTLAFAKQIGIAKSKMKILGLGAILHDVGMVYVSQDILKNGQQLTQLQRKMVKKHPEFGIDILNKVSGIPEEVKEIVLCHHERCNGQGYPRGLKAKEVSLFTRMVAITSVYEAMTRERLYQQEYSPIETLKSLYTKRNKDFDARLIEKFIHTLGIYPIGCLVETCQKEIAIVIENNSTDRLRPVLELVADKDCNILDSRKVINLCDKPFSKIKIRSVMAAKDPRVAPILEQLGKTINLDTA</sequence>
<dbReference type="PANTHER" id="PTHR43155">
    <property type="entry name" value="CYCLIC DI-GMP PHOSPHODIESTERASE PA4108-RELATED"/>
    <property type="match status" value="1"/>
</dbReference>
<evidence type="ECO:0000259" key="1">
    <source>
        <dbReference type="PROSITE" id="PS51832"/>
    </source>
</evidence>
<dbReference type="Gene3D" id="1.10.3210.10">
    <property type="entry name" value="Hypothetical protein af1432"/>
    <property type="match status" value="1"/>
</dbReference>
<dbReference type="InterPro" id="IPR021812">
    <property type="entry name" value="DUF3391"/>
</dbReference>
<dbReference type="RefSeq" id="WP_143085021.1">
    <property type="nucleotide sequence ID" value="NZ_FOLO01000002.1"/>
</dbReference>
<reference evidence="2 3" key="1">
    <citation type="submission" date="2016-10" db="EMBL/GenBank/DDBJ databases">
        <authorList>
            <person name="de Groot N.N."/>
        </authorList>
    </citation>
    <scope>NUCLEOTIDE SEQUENCE [LARGE SCALE GENOMIC DNA]</scope>
    <source>
        <strain evidence="2 3">DSM 6059</strain>
    </source>
</reference>
<dbReference type="Pfam" id="PF13487">
    <property type="entry name" value="HD_5"/>
    <property type="match status" value="1"/>
</dbReference>
<dbReference type="OrthoDB" id="9764808at2"/>
<keyword evidence="3" id="KW-1185">Reference proteome</keyword>
<gene>
    <name evidence="2" type="ORF">SAMN02745724_00327</name>
</gene>
<evidence type="ECO:0000313" key="2">
    <source>
        <dbReference type="EMBL" id="SFB87672.1"/>
    </source>
</evidence>
<dbReference type="PROSITE" id="PS51832">
    <property type="entry name" value="HD_GYP"/>
    <property type="match status" value="1"/>
</dbReference>
<feature type="domain" description="HD-GYP" evidence="1">
    <location>
        <begin position="136"/>
        <end position="332"/>
    </location>
</feature>
<name>A0A1I1ELZ4_9GAMM</name>
<proteinExistence type="predicted"/>
<protein>
    <submittedName>
        <fullName evidence="2">HD-GYP domain, c-di-GMP phosphodiesterase class II (Or its inactivated variant)</fullName>
    </submittedName>
</protein>
<dbReference type="SUPFAM" id="SSF109604">
    <property type="entry name" value="HD-domain/PDEase-like"/>
    <property type="match status" value="1"/>
</dbReference>
<dbReference type="InterPro" id="IPR037522">
    <property type="entry name" value="HD_GYP_dom"/>
</dbReference>
<dbReference type="GO" id="GO:0008081">
    <property type="term" value="F:phosphoric diester hydrolase activity"/>
    <property type="evidence" value="ECO:0007669"/>
    <property type="project" value="UniProtKB-ARBA"/>
</dbReference>